<dbReference type="PANTHER" id="PTHR12149">
    <property type="entry name" value="FRUCTOSAMINE 3 KINASE-RELATED PROTEIN"/>
    <property type="match status" value="1"/>
</dbReference>
<dbReference type="EMBL" id="MU854414">
    <property type="protein sequence ID" value="KAK4038974.1"/>
    <property type="molecule type" value="Genomic_DNA"/>
</dbReference>
<keyword evidence="3" id="KW-0418">Kinase</keyword>
<dbReference type="Proteomes" id="UP001303115">
    <property type="component" value="Unassembled WGS sequence"/>
</dbReference>
<comment type="catalytic activity">
    <reaction evidence="2">
        <text>N(6)-D-ribulosyl-L-lysyl-[protein] + ATP = N(6)-(3-O-phospho-D-ribulosyl)-L-lysyl-[protein] + ADP + H(+)</text>
        <dbReference type="Rhea" id="RHEA:48432"/>
        <dbReference type="Rhea" id="RHEA-COMP:12103"/>
        <dbReference type="Rhea" id="RHEA-COMP:12104"/>
        <dbReference type="ChEBI" id="CHEBI:15378"/>
        <dbReference type="ChEBI" id="CHEBI:30616"/>
        <dbReference type="ChEBI" id="CHEBI:90418"/>
        <dbReference type="ChEBI" id="CHEBI:90420"/>
        <dbReference type="ChEBI" id="CHEBI:456216"/>
        <dbReference type="EC" id="2.7.1.172"/>
    </reaction>
    <physiologicalReaction direction="left-to-right" evidence="2">
        <dbReference type="Rhea" id="RHEA:48433"/>
    </physiologicalReaction>
</comment>
<evidence type="ECO:0000313" key="3">
    <source>
        <dbReference type="EMBL" id="KAK4038974.1"/>
    </source>
</evidence>
<dbReference type="EC" id="2.7.1.172" evidence="1"/>
<sequence length="347" mass="39599">MATDARDVEEKQKLDENLLAALPEGGEVVSVTPSGMSDYCNTYRIEVKMPDGSSQVFFEKEGSGEEGLGCVESAFVSESAAYEFIPEHVPRPVTMGTYKARPDKHFFLAAFIEMIEDDIPREESYMAAVAALHSRSMGKSPTGKFGFPVNTRFGNLEQDNTWAASWEEYWTRQMKDFLDKEDAAHNGEPHEELDRLRPLFFEKVLPRYLRPLESDGRSVTPCLIHADLWPGNVKYMSDGETACMYDACAMWAHNEVDLGVFRNPRYPLGKPYLKEYWKHVPISEPEEDVDSRNTLYMLRGQILLSILYPHDPKLREIFVSNMRLLVERVHEEEVAQSNSSGPVQFHL</sequence>
<protein>
    <recommendedName>
        <fullName evidence="1">protein-ribulosamine 3-kinase</fullName>
        <ecNumber evidence="1">2.7.1.172</ecNumber>
    </recommendedName>
</protein>
<keyword evidence="4" id="KW-1185">Reference proteome</keyword>
<dbReference type="Pfam" id="PF03881">
    <property type="entry name" value="Fructosamin_kin"/>
    <property type="match status" value="1"/>
</dbReference>
<dbReference type="GO" id="GO:0016301">
    <property type="term" value="F:kinase activity"/>
    <property type="evidence" value="ECO:0007669"/>
    <property type="project" value="UniProtKB-KW"/>
</dbReference>
<proteinExistence type="predicted"/>
<evidence type="ECO:0000313" key="4">
    <source>
        <dbReference type="Proteomes" id="UP001303115"/>
    </source>
</evidence>
<dbReference type="PANTHER" id="PTHR12149:SF8">
    <property type="entry name" value="PROTEIN-RIBULOSAMINE 3-KINASE"/>
    <property type="match status" value="1"/>
</dbReference>
<dbReference type="Gene3D" id="3.90.1200.10">
    <property type="match status" value="1"/>
</dbReference>
<dbReference type="GO" id="GO:0102193">
    <property type="term" value="F:protein-ribulosamine 3-kinase activity"/>
    <property type="evidence" value="ECO:0007669"/>
    <property type="project" value="UniProtKB-EC"/>
</dbReference>
<dbReference type="SUPFAM" id="SSF56112">
    <property type="entry name" value="Protein kinase-like (PK-like)"/>
    <property type="match status" value="1"/>
</dbReference>
<dbReference type="InterPro" id="IPR011009">
    <property type="entry name" value="Kinase-like_dom_sf"/>
</dbReference>
<evidence type="ECO:0000256" key="1">
    <source>
        <dbReference type="ARBA" id="ARBA00011961"/>
    </source>
</evidence>
<gene>
    <name evidence="3" type="ORF">C8A01DRAFT_47490</name>
</gene>
<accession>A0AAN6SQ53</accession>
<evidence type="ECO:0000256" key="2">
    <source>
        <dbReference type="ARBA" id="ARBA00048655"/>
    </source>
</evidence>
<dbReference type="InterPro" id="IPR016477">
    <property type="entry name" value="Fructo-/Ketosamine-3-kinase"/>
</dbReference>
<keyword evidence="3" id="KW-0808">Transferase</keyword>
<dbReference type="AlphaFoldDB" id="A0AAN6SQ53"/>
<name>A0AAN6SQ53_9PEZI</name>
<organism evidence="3 4">
    <name type="scientific">Parachaetomium inaequale</name>
    <dbReference type="NCBI Taxonomy" id="2588326"/>
    <lineage>
        <taxon>Eukaryota</taxon>
        <taxon>Fungi</taxon>
        <taxon>Dikarya</taxon>
        <taxon>Ascomycota</taxon>
        <taxon>Pezizomycotina</taxon>
        <taxon>Sordariomycetes</taxon>
        <taxon>Sordariomycetidae</taxon>
        <taxon>Sordariales</taxon>
        <taxon>Chaetomiaceae</taxon>
        <taxon>Parachaetomium</taxon>
    </lineage>
</organism>
<reference evidence="4" key="1">
    <citation type="journal article" date="2023" name="Mol. Phylogenet. Evol.">
        <title>Genome-scale phylogeny and comparative genomics of the fungal order Sordariales.</title>
        <authorList>
            <person name="Hensen N."/>
            <person name="Bonometti L."/>
            <person name="Westerberg I."/>
            <person name="Brannstrom I.O."/>
            <person name="Guillou S."/>
            <person name="Cros-Aarteil S."/>
            <person name="Calhoun S."/>
            <person name="Haridas S."/>
            <person name="Kuo A."/>
            <person name="Mondo S."/>
            <person name="Pangilinan J."/>
            <person name="Riley R."/>
            <person name="LaButti K."/>
            <person name="Andreopoulos B."/>
            <person name="Lipzen A."/>
            <person name="Chen C."/>
            <person name="Yan M."/>
            <person name="Daum C."/>
            <person name="Ng V."/>
            <person name="Clum A."/>
            <person name="Steindorff A."/>
            <person name="Ohm R.A."/>
            <person name="Martin F."/>
            <person name="Silar P."/>
            <person name="Natvig D.O."/>
            <person name="Lalanne C."/>
            <person name="Gautier V."/>
            <person name="Ament-Velasquez S.L."/>
            <person name="Kruys A."/>
            <person name="Hutchinson M.I."/>
            <person name="Powell A.J."/>
            <person name="Barry K."/>
            <person name="Miller A.N."/>
            <person name="Grigoriev I.V."/>
            <person name="Debuchy R."/>
            <person name="Gladieux P."/>
            <person name="Hiltunen Thoren M."/>
            <person name="Johannesson H."/>
        </authorList>
    </citation>
    <scope>NUCLEOTIDE SEQUENCE [LARGE SCALE GENOMIC DNA]</scope>
    <source>
        <strain evidence="4">CBS 284.82</strain>
    </source>
</reference>
<comment type="caution">
    <text evidence="3">The sequence shown here is derived from an EMBL/GenBank/DDBJ whole genome shotgun (WGS) entry which is preliminary data.</text>
</comment>